<dbReference type="AlphaFoldDB" id="A0A010QLK0"/>
<evidence type="ECO:0000313" key="3">
    <source>
        <dbReference type="Proteomes" id="UP000020467"/>
    </source>
</evidence>
<reference evidence="2 3" key="1">
    <citation type="submission" date="2014-02" db="EMBL/GenBank/DDBJ databases">
        <title>The genome sequence of Colletotrichum fioriniae PJ7.</title>
        <authorList>
            <person name="Baroncelli R."/>
            <person name="Thon M.R."/>
        </authorList>
    </citation>
    <scope>NUCLEOTIDE SEQUENCE [LARGE SCALE GENOMIC DNA]</scope>
    <source>
        <strain evidence="2 3">PJ7</strain>
    </source>
</reference>
<comment type="caution">
    <text evidence="2">The sequence shown here is derived from an EMBL/GenBank/DDBJ whole genome shotgun (WGS) entry which is preliminary data.</text>
</comment>
<dbReference type="Proteomes" id="UP000020467">
    <property type="component" value="Unassembled WGS sequence"/>
</dbReference>
<keyword evidence="3" id="KW-1185">Reference proteome</keyword>
<evidence type="ECO:0000313" key="2">
    <source>
        <dbReference type="EMBL" id="EXF77590.1"/>
    </source>
</evidence>
<evidence type="ECO:0000256" key="1">
    <source>
        <dbReference type="SAM" id="SignalP"/>
    </source>
</evidence>
<sequence>MKCSTIIAASSLALVSAGNCSLPQINLGHFSFPHTNMFVAWSPYTPTTIQELDDVCVKAGAIKGTATWTAVRTASTYTSGPICGNPFNITSDETGVTYRNLELACSDDNSEGQATQVTAIVDATSQTTVQTCTPVLVDGQPFRLGDGCSNYRGSSLSFDFACSS</sequence>
<name>A0A010QLK0_9PEZI</name>
<accession>A0A010QLK0</accession>
<dbReference type="EMBL" id="JARH01000699">
    <property type="protein sequence ID" value="EXF77590.1"/>
    <property type="molecule type" value="Genomic_DNA"/>
</dbReference>
<gene>
    <name evidence="2" type="ORF">CFIO01_11667</name>
</gene>
<dbReference type="KEGG" id="cfj:CFIO01_11667"/>
<dbReference type="HOGENOM" id="CLU_1635258_0_0_1"/>
<dbReference type="eggNOG" id="ENOG502RP5S">
    <property type="taxonomic scope" value="Eukaryota"/>
</dbReference>
<feature type="chain" id="PRO_5001455005" evidence="1">
    <location>
        <begin position="18"/>
        <end position="164"/>
    </location>
</feature>
<feature type="signal peptide" evidence="1">
    <location>
        <begin position="1"/>
        <end position="17"/>
    </location>
</feature>
<proteinExistence type="predicted"/>
<protein>
    <submittedName>
        <fullName evidence="2">Uncharacterized protein</fullName>
    </submittedName>
</protein>
<organism evidence="2 3">
    <name type="scientific">Colletotrichum fioriniae PJ7</name>
    <dbReference type="NCBI Taxonomy" id="1445577"/>
    <lineage>
        <taxon>Eukaryota</taxon>
        <taxon>Fungi</taxon>
        <taxon>Dikarya</taxon>
        <taxon>Ascomycota</taxon>
        <taxon>Pezizomycotina</taxon>
        <taxon>Sordariomycetes</taxon>
        <taxon>Hypocreomycetidae</taxon>
        <taxon>Glomerellales</taxon>
        <taxon>Glomerellaceae</taxon>
        <taxon>Colletotrichum</taxon>
        <taxon>Colletotrichum acutatum species complex</taxon>
    </lineage>
</organism>
<keyword evidence="1" id="KW-0732">Signal</keyword>
<dbReference type="OrthoDB" id="4813101at2759"/>